<keyword evidence="2" id="KW-1133">Transmembrane helix</keyword>
<name>A0A0W0VB15_9GAMM</name>
<evidence type="ECO:0000256" key="1">
    <source>
        <dbReference type="SAM" id="MobiDB-lite"/>
    </source>
</evidence>
<evidence type="ECO:0000313" key="4">
    <source>
        <dbReference type="Proteomes" id="UP000055035"/>
    </source>
</evidence>
<keyword evidence="4" id="KW-1185">Reference proteome</keyword>
<dbReference type="RefSeq" id="WP_058470884.1">
    <property type="nucleotide sequence ID" value="NZ_CAAAIC010000003.1"/>
</dbReference>
<feature type="compositionally biased region" description="Polar residues" evidence="1">
    <location>
        <begin position="252"/>
        <end position="264"/>
    </location>
</feature>
<dbReference type="EMBL" id="LNYJ01000011">
    <property type="protein sequence ID" value="KTD17085.1"/>
    <property type="molecule type" value="Genomic_DNA"/>
</dbReference>
<feature type="transmembrane region" description="Helical" evidence="2">
    <location>
        <begin position="142"/>
        <end position="166"/>
    </location>
</feature>
<evidence type="ECO:0000313" key="3">
    <source>
        <dbReference type="EMBL" id="KTD17085.1"/>
    </source>
</evidence>
<dbReference type="Proteomes" id="UP000055035">
    <property type="component" value="Unassembled WGS sequence"/>
</dbReference>
<comment type="caution">
    <text evidence="3">The sequence shown here is derived from an EMBL/GenBank/DDBJ whole genome shotgun (WGS) entry which is preliminary data.</text>
</comment>
<proteinExistence type="predicted"/>
<reference evidence="3 4" key="1">
    <citation type="submission" date="2015-11" db="EMBL/GenBank/DDBJ databases">
        <title>Genomic analysis of 38 Legionella species identifies large and diverse effector repertoires.</title>
        <authorList>
            <person name="Burstein D."/>
            <person name="Amaro F."/>
            <person name="Zusman T."/>
            <person name="Lifshitz Z."/>
            <person name="Cohen O."/>
            <person name="Gilbert J.A."/>
            <person name="Pupko T."/>
            <person name="Shuman H.A."/>
            <person name="Segal G."/>
        </authorList>
    </citation>
    <scope>NUCLEOTIDE SEQUENCE [LARGE SCALE GENOMIC DNA]</scope>
    <source>
        <strain evidence="3 4">BL-540</strain>
    </source>
</reference>
<feature type="transmembrane region" description="Helical" evidence="2">
    <location>
        <begin position="34"/>
        <end position="58"/>
    </location>
</feature>
<feature type="transmembrane region" description="Helical" evidence="2">
    <location>
        <begin position="79"/>
        <end position="98"/>
    </location>
</feature>
<dbReference type="AlphaFoldDB" id="A0A0W0VB15"/>
<keyword evidence="2" id="KW-0472">Membrane</keyword>
<sequence>MKVAEKLDTACSVFFFMGFLTSQLQHSPHPFISALANLASLFFNSIAYGLWLAAAQLYPDYPRKKDHWYGFAEIKKQHLVAAAIGALAIVVCIAGIVIPPFLVLGSWLFFTSNLFWCIAEYHKQKNPPGNDLNFSVAKQEAYVRYAILNTLITLIPAVTATIALFFPPAALLAFVASVTLGICLGSVSIYCWFEYNCLPESKSQKGSYAKSMRNLGALQPSIDKDPVPEASNSERYLNRWQPLPPSPELAETQDSPLSRFKQNF</sequence>
<accession>A0A0W0VB15</accession>
<organism evidence="3 4">
    <name type="scientific">Legionella jordanis</name>
    <dbReference type="NCBI Taxonomy" id="456"/>
    <lineage>
        <taxon>Bacteria</taxon>
        <taxon>Pseudomonadati</taxon>
        <taxon>Pseudomonadota</taxon>
        <taxon>Gammaproteobacteria</taxon>
        <taxon>Legionellales</taxon>
        <taxon>Legionellaceae</taxon>
        <taxon>Legionella</taxon>
    </lineage>
</organism>
<dbReference type="OrthoDB" id="5651454at2"/>
<protein>
    <recommendedName>
        <fullName evidence="5">Transmembrane protein</fullName>
    </recommendedName>
</protein>
<feature type="region of interest" description="Disordered" evidence="1">
    <location>
        <begin position="219"/>
        <end position="264"/>
    </location>
</feature>
<gene>
    <name evidence="3" type="ORF">Ljor_1391</name>
</gene>
<keyword evidence="2" id="KW-0812">Transmembrane</keyword>
<evidence type="ECO:0008006" key="5">
    <source>
        <dbReference type="Google" id="ProtNLM"/>
    </source>
</evidence>
<feature type="transmembrane region" description="Helical" evidence="2">
    <location>
        <begin position="172"/>
        <end position="193"/>
    </location>
</feature>
<evidence type="ECO:0000256" key="2">
    <source>
        <dbReference type="SAM" id="Phobius"/>
    </source>
</evidence>
<dbReference type="PATRIC" id="fig|456.5.peg.1488"/>
<dbReference type="STRING" id="456.Ljor_1391"/>